<organism evidence="1 2">
    <name type="scientific">Roseicitreum antarcticum</name>
    <dbReference type="NCBI Taxonomy" id="564137"/>
    <lineage>
        <taxon>Bacteria</taxon>
        <taxon>Pseudomonadati</taxon>
        <taxon>Pseudomonadota</taxon>
        <taxon>Alphaproteobacteria</taxon>
        <taxon>Rhodobacterales</taxon>
        <taxon>Paracoccaceae</taxon>
        <taxon>Roseicitreum</taxon>
    </lineage>
</organism>
<evidence type="ECO:0000313" key="1">
    <source>
        <dbReference type="EMBL" id="SDX32313.1"/>
    </source>
</evidence>
<dbReference type="Pfam" id="PF06089">
    <property type="entry name" value="Asparaginase_II"/>
    <property type="match status" value="1"/>
</dbReference>
<protein>
    <submittedName>
        <fullName evidence="1">Asparaginase</fullName>
    </submittedName>
</protein>
<reference evidence="1 2" key="1">
    <citation type="submission" date="2016-10" db="EMBL/GenBank/DDBJ databases">
        <authorList>
            <person name="de Groot N.N."/>
        </authorList>
    </citation>
    <scope>NUCLEOTIDE SEQUENCE [LARGE SCALE GENOMIC DNA]</scope>
    <source>
        <strain evidence="1 2">CGMCC 1.8894</strain>
    </source>
</reference>
<dbReference type="PANTHER" id="PTHR42110">
    <property type="entry name" value="L-ASPARAGINASE, PUTATIVE (AFU_ORTHOLOGUE AFUA_3G11890)-RELATED"/>
    <property type="match status" value="1"/>
</dbReference>
<proteinExistence type="predicted"/>
<dbReference type="STRING" id="564137.SAMN04488238_107106"/>
<accession>A0A1H3ARP9</accession>
<sequence>MQSGQTDAHPLDGTASVNVGAVPMIEVLRGGQVESVHTGHAVICGPDGEIVAAWGDPSAVIYPRSSCKMLQALPLLESGAADALTPAHLALACASHSGGAIHTDLAGRWLADLGLSEGDLLCGCQEPSDRSARNGLIRSDAAPCQLHNNCSGKHVGFLMLNQRLGGGADYVDPAHPVQRAILQAFEDITQEASPWFGIDGCSAPNFATSVTGLARAMASFAAADSEGNARERAAVRLHRAMAAHPDLVAGQGRACTDLMRAMDGQAAIKFGAEAVYVAILPGQKLGIALKIVDGGVRAAEAAITALLIRAGVLDAAHPAALARLGGEMRNWRGISVGQIRTAAGFA</sequence>
<evidence type="ECO:0000313" key="2">
    <source>
        <dbReference type="Proteomes" id="UP000198539"/>
    </source>
</evidence>
<dbReference type="Proteomes" id="UP000198539">
    <property type="component" value="Unassembled WGS sequence"/>
</dbReference>
<name>A0A1H3ARP9_9RHOB</name>
<dbReference type="PANTHER" id="PTHR42110:SF1">
    <property type="entry name" value="L-ASPARAGINASE, PUTATIVE (AFU_ORTHOLOGUE AFUA_3G11890)-RELATED"/>
    <property type="match status" value="1"/>
</dbReference>
<dbReference type="EMBL" id="FNOM01000007">
    <property type="protein sequence ID" value="SDX32313.1"/>
    <property type="molecule type" value="Genomic_DNA"/>
</dbReference>
<dbReference type="AlphaFoldDB" id="A0A1H3ARP9"/>
<keyword evidence="2" id="KW-1185">Reference proteome</keyword>
<gene>
    <name evidence="1" type="ORF">SAMN04488238_107106</name>
</gene>
<dbReference type="InterPro" id="IPR010349">
    <property type="entry name" value="Asparaginase_II"/>
</dbReference>